<evidence type="ECO:0000313" key="2">
    <source>
        <dbReference type="EMBL" id="VDM23022.1"/>
    </source>
</evidence>
<dbReference type="AlphaFoldDB" id="A0A3P7GLJ1"/>
<dbReference type="EMBL" id="UYWW01013117">
    <property type="protein sequence ID" value="VDM23022.1"/>
    <property type="molecule type" value="Genomic_DNA"/>
</dbReference>
<accession>A0A3P7GLJ1</accession>
<name>A0A3P7GLJ1_WUCBA</name>
<feature type="compositionally biased region" description="Polar residues" evidence="1">
    <location>
        <begin position="1"/>
        <end position="19"/>
    </location>
</feature>
<evidence type="ECO:0000256" key="1">
    <source>
        <dbReference type="SAM" id="MobiDB-lite"/>
    </source>
</evidence>
<keyword evidence="3" id="KW-1185">Reference proteome</keyword>
<evidence type="ECO:0000313" key="3">
    <source>
        <dbReference type="Proteomes" id="UP000270924"/>
    </source>
</evidence>
<feature type="region of interest" description="Disordered" evidence="1">
    <location>
        <begin position="1"/>
        <end position="30"/>
    </location>
</feature>
<dbReference type="Proteomes" id="UP000270924">
    <property type="component" value="Unassembled WGS sequence"/>
</dbReference>
<dbReference type="InParanoid" id="A0A3P7GLJ1"/>
<organism evidence="2 3">
    <name type="scientific">Wuchereria bancrofti</name>
    <dbReference type="NCBI Taxonomy" id="6293"/>
    <lineage>
        <taxon>Eukaryota</taxon>
        <taxon>Metazoa</taxon>
        <taxon>Ecdysozoa</taxon>
        <taxon>Nematoda</taxon>
        <taxon>Chromadorea</taxon>
        <taxon>Rhabditida</taxon>
        <taxon>Spirurina</taxon>
        <taxon>Spiruromorpha</taxon>
        <taxon>Filarioidea</taxon>
        <taxon>Onchocercidae</taxon>
        <taxon>Wuchereria</taxon>
    </lineage>
</organism>
<gene>
    <name evidence="2" type="ORF">WBA_LOCUS12779</name>
</gene>
<proteinExistence type="predicted"/>
<reference evidence="2 3" key="1">
    <citation type="submission" date="2018-11" db="EMBL/GenBank/DDBJ databases">
        <authorList>
            <consortium name="Pathogen Informatics"/>
        </authorList>
    </citation>
    <scope>NUCLEOTIDE SEQUENCE [LARGE SCALE GENOMIC DNA]</scope>
</reference>
<sequence length="66" mass="7194">MTSRPTTARPKTSAGTRATSARLRKPSSTTNAIQYDVMERPVSRAAMVPESTGSVTPLRTILKLYQ</sequence>
<protein>
    <submittedName>
        <fullName evidence="2">Uncharacterized protein</fullName>
    </submittedName>
</protein>